<proteinExistence type="predicted"/>
<dbReference type="EMBL" id="JAOVZV010000019">
    <property type="protein sequence ID" value="MCX8533930.1"/>
    <property type="molecule type" value="Genomic_DNA"/>
</dbReference>
<gene>
    <name evidence="2" type="ORF">OEA66_16410</name>
</gene>
<evidence type="ECO:0000313" key="2">
    <source>
        <dbReference type="EMBL" id="MCX8533930.1"/>
    </source>
</evidence>
<dbReference type="Proteomes" id="UP001070176">
    <property type="component" value="Unassembled WGS sequence"/>
</dbReference>
<reference evidence="2" key="1">
    <citation type="submission" date="2022-10" db="EMBL/GenBank/DDBJ databases">
        <title>Chryseobacterium sp. nov., a novel bacterial species.</title>
        <authorList>
            <person name="Cao Y."/>
        </authorList>
    </citation>
    <scope>NUCLEOTIDE SEQUENCE</scope>
    <source>
        <strain evidence="2">KC 927</strain>
    </source>
</reference>
<protein>
    <recommendedName>
        <fullName evidence="4">Lipoprotein</fullName>
    </recommendedName>
</protein>
<name>A0ABT3Y6Z9_9FLAO</name>
<evidence type="ECO:0000313" key="3">
    <source>
        <dbReference type="Proteomes" id="UP001070176"/>
    </source>
</evidence>
<comment type="caution">
    <text evidence="2">The sequence shown here is derived from an EMBL/GenBank/DDBJ whole genome shotgun (WGS) entry which is preliminary data.</text>
</comment>
<evidence type="ECO:0008006" key="4">
    <source>
        <dbReference type="Google" id="ProtNLM"/>
    </source>
</evidence>
<keyword evidence="1" id="KW-0812">Transmembrane</keyword>
<keyword evidence="3" id="KW-1185">Reference proteome</keyword>
<sequence>MQERPVWKNILSIVLCLFVVIRLVMMCNKSSDKSYSEKSYEDANFPIQQSSYKYDSDSYKDESASNDLFYENYDSINKMNDVQMAIFKVIKVKKDTLLPLDFNSKIKIEAKSFIQKNYDDSLQIAVKLPDNTSLFLHSYSSKNDMLENFKAIKKNKNLGNISTEIDKKNSKIINYSYTYKDKKYSGCALIAKEDEQFTSFEFENNKMSKSEIYLLAITYLTNMLK</sequence>
<dbReference type="RefSeq" id="WP_267282391.1">
    <property type="nucleotide sequence ID" value="NZ_JAOVZV010000019.1"/>
</dbReference>
<accession>A0ABT3Y6Z9</accession>
<feature type="transmembrane region" description="Helical" evidence="1">
    <location>
        <begin position="6"/>
        <end position="25"/>
    </location>
</feature>
<organism evidence="2 3">
    <name type="scientific">Chryseobacterium luquanense</name>
    <dbReference type="NCBI Taxonomy" id="2983766"/>
    <lineage>
        <taxon>Bacteria</taxon>
        <taxon>Pseudomonadati</taxon>
        <taxon>Bacteroidota</taxon>
        <taxon>Flavobacteriia</taxon>
        <taxon>Flavobacteriales</taxon>
        <taxon>Weeksellaceae</taxon>
        <taxon>Chryseobacterium group</taxon>
        <taxon>Chryseobacterium</taxon>
    </lineage>
</organism>
<evidence type="ECO:0000256" key="1">
    <source>
        <dbReference type="SAM" id="Phobius"/>
    </source>
</evidence>
<keyword evidence="1" id="KW-0472">Membrane</keyword>
<keyword evidence="1" id="KW-1133">Transmembrane helix</keyword>